<dbReference type="Proteomes" id="UP000016933">
    <property type="component" value="Unassembled WGS sequence"/>
</dbReference>
<dbReference type="EMBL" id="KB446540">
    <property type="protein sequence ID" value="EME43458.1"/>
    <property type="molecule type" value="Genomic_DNA"/>
</dbReference>
<dbReference type="AlphaFoldDB" id="M2WN69"/>
<dbReference type="HOGENOM" id="CLU_2812318_0_0_1"/>
<reference evidence="2" key="1">
    <citation type="journal article" date="2012" name="PLoS Genet.">
        <title>The genomes of the fungal plant pathogens Cladosporium fulvum and Dothistroma septosporum reveal adaptation to different hosts and lifestyles but also signatures of common ancestry.</title>
        <authorList>
            <person name="de Wit P.J.G.M."/>
            <person name="van der Burgt A."/>
            <person name="Oekmen B."/>
            <person name="Stergiopoulos I."/>
            <person name="Abd-Elsalam K.A."/>
            <person name="Aerts A.L."/>
            <person name="Bahkali A.H."/>
            <person name="Beenen H.G."/>
            <person name="Chettri P."/>
            <person name="Cox M.P."/>
            <person name="Datema E."/>
            <person name="de Vries R.P."/>
            <person name="Dhillon B."/>
            <person name="Ganley A.R."/>
            <person name="Griffiths S.A."/>
            <person name="Guo Y."/>
            <person name="Hamelin R.C."/>
            <person name="Henrissat B."/>
            <person name="Kabir M.S."/>
            <person name="Jashni M.K."/>
            <person name="Kema G."/>
            <person name="Klaubauf S."/>
            <person name="Lapidus A."/>
            <person name="Levasseur A."/>
            <person name="Lindquist E."/>
            <person name="Mehrabi R."/>
            <person name="Ohm R.A."/>
            <person name="Owen T.J."/>
            <person name="Salamov A."/>
            <person name="Schwelm A."/>
            <person name="Schijlen E."/>
            <person name="Sun H."/>
            <person name="van den Burg H.A."/>
            <person name="van Ham R.C.H.J."/>
            <person name="Zhang S."/>
            <person name="Goodwin S.B."/>
            <person name="Grigoriev I.V."/>
            <person name="Collemare J."/>
            <person name="Bradshaw R.E."/>
        </authorList>
    </citation>
    <scope>NUCLEOTIDE SEQUENCE [LARGE SCALE GENOMIC DNA]</scope>
    <source>
        <strain evidence="2">NZE10 / CBS 128990</strain>
    </source>
</reference>
<evidence type="ECO:0000313" key="1">
    <source>
        <dbReference type="EMBL" id="EME43458.1"/>
    </source>
</evidence>
<protein>
    <submittedName>
        <fullName evidence="1">Uncharacterized protein</fullName>
    </submittedName>
</protein>
<evidence type="ECO:0000313" key="2">
    <source>
        <dbReference type="Proteomes" id="UP000016933"/>
    </source>
</evidence>
<name>M2WN69_DOTSN</name>
<keyword evidence="2" id="KW-1185">Reference proteome</keyword>
<sequence length="67" mass="7875">MGWPDLAVGSDCVWRYDWTRLPRPHDTLAKPIKRDRGRCLLYGRFVCACPVSISEREGKERRKPIPY</sequence>
<accession>M2WN69</accession>
<organism evidence="1 2">
    <name type="scientific">Dothistroma septosporum (strain NZE10 / CBS 128990)</name>
    <name type="common">Red band needle blight fungus</name>
    <name type="synonym">Mycosphaerella pini</name>
    <dbReference type="NCBI Taxonomy" id="675120"/>
    <lineage>
        <taxon>Eukaryota</taxon>
        <taxon>Fungi</taxon>
        <taxon>Dikarya</taxon>
        <taxon>Ascomycota</taxon>
        <taxon>Pezizomycotina</taxon>
        <taxon>Dothideomycetes</taxon>
        <taxon>Dothideomycetidae</taxon>
        <taxon>Mycosphaerellales</taxon>
        <taxon>Mycosphaerellaceae</taxon>
        <taxon>Dothistroma</taxon>
    </lineage>
</organism>
<reference evidence="1 2" key="2">
    <citation type="journal article" date="2012" name="PLoS Pathog.">
        <title>Diverse lifestyles and strategies of plant pathogenesis encoded in the genomes of eighteen Dothideomycetes fungi.</title>
        <authorList>
            <person name="Ohm R.A."/>
            <person name="Feau N."/>
            <person name="Henrissat B."/>
            <person name="Schoch C.L."/>
            <person name="Horwitz B.A."/>
            <person name="Barry K.W."/>
            <person name="Condon B.J."/>
            <person name="Copeland A.C."/>
            <person name="Dhillon B."/>
            <person name="Glaser F."/>
            <person name="Hesse C.N."/>
            <person name="Kosti I."/>
            <person name="LaButti K."/>
            <person name="Lindquist E.A."/>
            <person name="Lucas S."/>
            <person name="Salamov A.A."/>
            <person name="Bradshaw R.E."/>
            <person name="Ciuffetti L."/>
            <person name="Hamelin R.C."/>
            <person name="Kema G.H.J."/>
            <person name="Lawrence C."/>
            <person name="Scott J.A."/>
            <person name="Spatafora J.W."/>
            <person name="Turgeon B.G."/>
            <person name="de Wit P.J.G.M."/>
            <person name="Zhong S."/>
            <person name="Goodwin S.B."/>
            <person name="Grigoriev I.V."/>
        </authorList>
    </citation>
    <scope>NUCLEOTIDE SEQUENCE [LARGE SCALE GENOMIC DNA]</scope>
    <source>
        <strain evidence="2">NZE10 / CBS 128990</strain>
    </source>
</reference>
<gene>
    <name evidence="1" type="ORF">DOTSEDRAFT_72744</name>
</gene>
<proteinExistence type="predicted"/>